<comment type="catalytic activity">
    <reaction evidence="1 16">
        <text>(R)-pantothenate + ATP = (R)-4'-phosphopantothenate + ADP + H(+)</text>
        <dbReference type="Rhea" id="RHEA:16373"/>
        <dbReference type="ChEBI" id="CHEBI:10986"/>
        <dbReference type="ChEBI" id="CHEBI:15378"/>
        <dbReference type="ChEBI" id="CHEBI:29032"/>
        <dbReference type="ChEBI" id="CHEBI:30616"/>
        <dbReference type="ChEBI" id="CHEBI:456216"/>
        <dbReference type="EC" id="2.7.1.33"/>
    </reaction>
</comment>
<feature type="binding site" evidence="16">
    <location>
        <begin position="6"/>
        <end position="13"/>
    </location>
    <ligand>
        <name>ATP</name>
        <dbReference type="ChEBI" id="CHEBI:30616"/>
    </ligand>
</feature>
<comment type="caution">
    <text evidence="16">Lacks conserved residue(s) required for the propagation of feature annotation.</text>
</comment>
<keyword evidence="12 16" id="KW-0630">Potassium</keyword>
<dbReference type="GO" id="GO:0004594">
    <property type="term" value="F:pantothenate kinase activity"/>
    <property type="evidence" value="ECO:0007669"/>
    <property type="project" value="UniProtKB-EC"/>
</dbReference>
<evidence type="ECO:0000256" key="11">
    <source>
        <dbReference type="ARBA" id="ARBA00022840"/>
    </source>
</evidence>
<comment type="subcellular location">
    <subcellularLocation>
        <location evidence="3 16">Cytoplasm</location>
    </subcellularLocation>
</comment>
<keyword evidence="8 16" id="KW-0808">Transferase</keyword>
<evidence type="ECO:0000256" key="10">
    <source>
        <dbReference type="ARBA" id="ARBA00022777"/>
    </source>
</evidence>
<dbReference type="PANTHER" id="PTHR34265">
    <property type="entry name" value="TYPE III PANTOTHENATE KINASE"/>
    <property type="match status" value="1"/>
</dbReference>
<reference evidence="18" key="1">
    <citation type="journal article" date="2019" name="Int. J. Syst. Evol. Microbiol.">
        <title>The Global Catalogue of Microorganisms (GCM) 10K type strain sequencing project: providing services to taxonomists for standard genome sequencing and annotation.</title>
        <authorList>
            <consortium name="The Broad Institute Genomics Platform"/>
            <consortium name="The Broad Institute Genome Sequencing Center for Infectious Disease"/>
            <person name="Wu L."/>
            <person name="Ma J."/>
        </authorList>
    </citation>
    <scope>NUCLEOTIDE SEQUENCE [LARGE SCALE GENOMIC DNA]</scope>
    <source>
        <strain evidence="18">SHR3</strain>
    </source>
</reference>
<feature type="binding site" evidence="16">
    <location>
        <position position="124"/>
    </location>
    <ligand>
        <name>ATP</name>
        <dbReference type="ChEBI" id="CHEBI:30616"/>
    </ligand>
</feature>
<evidence type="ECO:0000256" key="9">
    <source>
        <dbReference type="ARBA" id="ARBA00022741"/>
    </source>
</evidence>
<dbReference type="NCBIfam" id="TIGR00671">
    <property type="entry name" value="baf"/>
    <property type="match status" value="1"/>
</dbReference>
<evidence type="ECO:0000256" key="12">
    <source>
        <dbReference type="ARBA" id="ARBA00022958"/>
    </source>
</evidence>
<protein>
    <recommendedName>
        <fullName evidence="15 16">Type III pantothenate kinase</fullName>
        <ecNumber evidence="6 16">2.7.1.33</ecNumber>
    </recommendedName>
    <alternativeName>
        <fullName evidence="16">PanK-III</fullName>
    </alternativeName>
    <alternativeName>
        <fullName evidence="16">Pantothenic acid kinase</fullName>
    </alternativeName>
</protein>
<evidence type="ECO:0000256" key="4">
    <source>
        <dbReference type="ARBA" id="ARBA00005225"/>
    </source>
</evidence>
<keyword evidence="11 16" id="KW-0067">ATP-binding</keyword>
<evidence type="ECO:0000256" key="6">
    <source>
        <dbReference type="ARBA" id="ARBA00012102"/>
    </source>
</evidence>
<evidence type="ECO:0000313" key="17">
    <source>
        <dbReference type="EMBL" id="MFC5770710.1"/>
    </source>
</evidence>
<name>A0ABW1AU77_9RHOO</name>
<dbReference type="EMBL" id="JBHSOG010000059">
    <property type="protein sequence ID" value="MFC5770710.1"/>
    <property type="molecule type" value="Genomic_DNA"/>
</dbReference>
<feature type="binding site" evidence="16">
    <location>
        <begin position="99"/>
        <end position="102"/>
    </location>
    <ligand>
        <name>substrate</name>
    </ligand>
</feature>
<evidence type="ECO:0000256" key="1">
    <source>
        <dbReference type="ARBA" id="ARBA00001206"/>
    </source>
</evidence>
<comment type="caution">
    <text evidence="17">The sequence shown here is derived from an EMBL/GenBank/DDBJ whole genome shotgun (WGS) entry which is preliminary data.</text>
</comment>
<dbReference type="RefSeq" id="WP_096444807.1">
    <property type="nucleotide sequence ID" value="NZ_JBHSOG010000059.1"/>
</dbReference>
<evidence type="ECO:0000256" key="3">
    <source>
        <dbReference type="ARBA" id="ARBA00004496"/>
    </source>
</evidence>
<dbReference type="PANTHER" id="PTHR34265:SF1">
    <property type="entry name" value="TYPE III PANTOTHENATE KINASE"/>
    <property type="match status" value="1"/>
</dbReference>
<feature type="binding site" evidence="16">
    <location>
        <position position="174"/>
    </location>
    <ligand>
        <name>substrate</name>
    </ligand>
</feature>
<keyword evidence="10 16" id="KW-0418">Kinase</keyword>
<feature type="binding site" evidence="16">
    <location>
        <position position="92"/>
    </location>
    <ligand>
        <name>substrate</name>
    </ligand>
</feature>
<evidence type="ECO:0000256" key="13">
    <source>
        <dbReference type="ARBA" id="ARBA00022993"/>
    </source>
</evidence>
<comment type="function">
    <text evidence="16">Catalyzes the phosphorylation of pantothenate (Pan), the first step in CoA biosynthesis.</text>
</comment>
<organism evidence="17 18">
    <name type="scientific">Thauera sinica</name>
    <dbReference type="NCBI Taxonomy" id="2665146"/>
    <lineage>
        <taxon>Bacteria</taxon>
        <taxon>Pseudomonadati</taxon>
        <taxon>Pseudomonadota</taxon>
        <taxon>Betaproteobacteria</taxon>
        <taxon>Rhodocyclales</taxon>
        <taxon>Zoogloeaceae</taxon>
        <taxon>Thauera</taxon>
    </lineage>
</organism>
<proteinExistence type="inferred from homology"/>
<dbReference type="Pfam" id="PF03309">
    <property type="entry name" value="Pan_kinase"/>
    <property type="match status" value="1"/>
</dbReference>
<evidence type="ECO:0000256" key="5">
    <source>
        <dbReference type="ARBA" id="ARBA00011738"/>
    </source>
</evidence>
<feature type="active site" description="Proton acceptor" evidence="16">
    <location>
        <position position="101"/>
    </location>
</feature>
<dbReference type="SUPFAM" id="SSF53067">
    <property type="entry name" value="Actin-like ATPase domain"/>
    <property type="match status" value="2"/>
</dbReference>
<evidence type="ECO:0000256" key="16">
    <source>
        <dbReference type="HAMAP-Rule" id="MF_01274"/>
    </source>
</evidence>
<dbReference type="HAMAP" id="MF_01274">
    <property type="entry name" value="Pantothen_kinase_3"/>
    <property type="match status" value="1"/>
</dbReference>
<evidence type="ECO:0000256" key="8">
    <source>
        <dbReference type="ARBA" id="ARBA00022679"/>
    </source>
</evidence>
<gene>
    <name evidence="16" type="primary">coaX</name>
    <name evidence="17" type="ORF">ACFPTN_15120</name>
</gene>
<comment type="subunit">
    <text evidence="5 16">Homodimer.</text>
</comment>
<dbReference type="InterPro" id="IPR043129">
    <property type="entry name" value="ATPase_NBD"/>
</dbReference>
<evidence type="ECO:0000313" key="18">
    <source>
        <dbReference type="Proteomes" id="UP001595974"/>
    </source>
</evidence>
<comment type="cofactor">
    <cofactor evidence="2">
        <name>K(+)</name>
        <dbReference type="ChEBI" id="CHEBI:29103"/>
    </cofactor>
</comment>
<evidence type="ECO:0000256" key="2">
    <source>
        <dbReference type="ARBA" id="ARBA00001958"/>
    </source>
</evidence>
<evidence type="ECO:0000256" key="14">
    <source>
        <dbReference type="ARBA" id="ARBA00038036"/>
    </source>
</evidence>
<comment type="pathway">
    <text evidence="4 16">Cofactor biosynthesis; coenzyme A biosynthesis; CoA from (R)-pantothenate: step 1/5.</text>
</comment>
<keyword evidence="9 16" id="KW-0547">Nucleotide-binding</keyword>
<dbReference type="CDD" id="cd24015">
    <property type="entry name" value="ASKHA_NBD_PanK-III"/>
    <property type="match status" value="1"/>
</dbReference>
<dbReference type="InterPro" id="IPR004619">
    <property type="entry name" value="Type_III_PanK"/>
</dbReference>
<comment type="cofactor">
    <cofactor evidence="16">
        <name>NH4(+)</name>
        <dbReference type="ChEBI" id="CHEBI:28938"/>
    </cofactor>
    <cofactor evidence="16">
        <name>K(+)</name>
        <dbReference type="ChEBI" id="CHEBI:29103"/>
    </cofactor>
    <text evidence="16">A monovalent cation. Ammonium or potassium.</text>
</comment>
<accession>A0ABW1AU77</accession>
<comment type="similarity">
    <text evidence="14 16">Belongs to the type III pantothenate kinase family.</text>
</comment>
<evidence type="ECO:0000256" key="15">
    <source>
        <dbReference type="ARBA" id="ARBA00040883"/>
    </source>
</evidence>
<keyword evidence="18" id="KW-1185">Reference proteome</keyword>
<sequence length="242" mass="25018">MILLVDAGNTRVKWRLVGADAATPRAEGACTHDEIERLGAPLARYAPITRIVGTNVAGPAVAGHFAALAQAWGVVPEWVTPTASCAGVTNRYDDPAQLGADRWAALIGARRLHAGDCLVVSAGTATTVDLLTADGCFEGGLILPGVELMQRALASGTAQLPLTEGHFAPAPRCTADAIRSGCLQAQAGAVERMFRQIADRPDPLCLLAGGAADAFAPLLGLPLRRVDSLVLPGLQAIVSSRC</sequence>
<keyword evidence="7 16" id="KW-0963">Cytoplasm</keyword>
<dbReference type="Proteomes" id="UP001595974">
    <property type="component" value="Unassembled WGS sequence"/>
</dbReference>
<dbReference type="Gene3D" id="3.30.420.40">
    <property type="match status" value="2"/>
</dbReference>
<keyword evidence="13 16" id="KW-0173">Coenzyme A biosynthesis</keyword>
<dbReference type="EC" id="2.7.1.33" evidence="6 16"/>
<evidence type="ECO:0000256" key="7">
    <source>
        <dbReference type="ARBA" id="ARBA00022490"/>
    </source>
</evidence>